<name>G7DZW1_MIXOS</name>
<organism evidence="8 9">
    <name type="scientific">Mixia osmundae (strain CBS 9802 / IAM 14324 / JCM 22182 / KY 12970)</name>
    <dbReference type="NCBI Taxonomy" id="764103"/>
    <lineage>
        <taxon>Eukaryota</taxon>
        <taxon>Fungi</taxon>
        <taxon>Dikarya</taxon>
        <taxon>Basidiomycota</taxon>
        <taxon>Pucciniomycotina</taxon>
        <taxon>Mixiomycetes</taxon>
        <taxon>Mixiales</taxon>
        <taxon>Mixiaceae</taxon>
        <taxon>Mixia</taxon>
    </lineage>
</organism>
<evidence type="ECO:0000313" key="8">
    <source>
        <dbReference type="EMBL" id="GAA96121.1"/>
    </source>
</evidence>
<dbReference type="InterPro" id="IPR020472">
    <property type="entry name" value="WD40_PAC1"/>
</dbReference>
<dbReference type="InterPro" id="IPR036322">
    <property type="entry name" value="WD40_repeat_dom_sf"/>
</dbReference>
<evidence type="ECO:0000256" key="7">
    <source>
        <dbReference type="PROSITE-ProRule" id="PRU00221"/>
    </source>
</evidence>
<dbReference type="PROSITE" id="PS50082">
    <property type="entry name" value="WD_REPEATS_2"/>
    <property type="match status" value="4"/>
</dbReference>
<dbReference type="AlphaFoldDB" id="G7DZW1"/>
<sequence>MASAKPASTPGSTPLVCMGHTRPLTSLAFSPLQPDGSYFLISTCKDKVPLLRAGKSGDWVGSFVGHTGAVWSGKLNRDASRAVTGSADFSAIVWNARTGAAEFTLAHEHIVKAVDISPVGDHVITGGHEGKLRLFNLASASISNGDETARPECTILVAQDVKGKGRAHDGVVRSTIWHDARGEIITAGEDAKIRIWDISSQACIATIEAPSTARTGIPDPISSLQTTGSETILSTTHASNVSLFDLSSRTFVATYKLDYAPSCAAFHPNSPDIFLTGSTQDSAVRIHSRNESADCLHWFKGHHGGVHCIDFSPDGQLYASGSEDGTIRLWQTTQKTYGLWVLEEVTDVPAS</sequence>
<evidence type="ECO:0000256" key="2">
    <source>
        <dbReference type="ARBA" id="ARBA00022664"/>
    </source>
</evidence>
<feature type="repeat" description="WD" evidence="7">
    <location>
        <begin position="104"/>
        <end position="145"/>
    </location>
</feature>
<keyword evidence="1 7" id="KW-0853">WD repeat</keyword>
<evidence type="ECO:0000256" key="1">
    <source>
        <dbReference type="ARBA" id="ARBA00022574"/>
    </source>
</evidence>
<dbReference type="InterPro" id="IPR019775">
    <property type="entry name" value="WD40_repeat_CS"/>
</dbReference>
<dbReference type="PROSITE" id="PS50294">
    <property type="entry name" value="WD_REPEATS_REGION"/>
    <property type="match status" value="2"/>
</dbReference>
<comment type="caution">
    <text evidence="8">The sequence shown here is derived from an EMBL/GenBank/DDBJ whole genome shotgun (WGS) entry which is preliminary data.</text>
</comment>
<keyword evidence="2" id="KW-0507">mRNA processing</keyword>
<dbReference type="EMBL" id="BABT02000076">
    <property type="protein sequence ID" value="GAA96121.1"/>
    <property type="molecule type" value="Genomic_DNA"/>
</dbReference>
<dbReference type="eggNOG" id="KOG0278">
    <property type="taxonomic scope" value="Eukaryota"/>
</dbReference>
<dbReference type="InterPro" id="IPR001680">
    <property type="entry name" value="WD40_rpt"/>
</dbReference>
<dbReference type="Pfam" id="PF00400">
    <property type="entry name" value="WD40"/>
    <property type="match status" value="4"/>
</dbReference>
<dbReference type="PANTHER" id="PTHR19877">
    <property type="entry name" value="EUKARYOTIC TRANSLATION INITIATION FACTOR 3 SUBUNIT I"/>
    <property type="match status" value="1"/>
</dbReference>
<dbReference type="STRING" id="764103.G7DZW1"/>
<feature type="repeat" description="WD" evidence="7">
    <location>
        <begin position="299"/>
        <end position="331"/>
    </location>
</feature>
<accession>G7DZW1</accession>
<dbReference type="GO" id="GO:0032797">
    <property type="term" value="C:SMN complex"/>
    <property type="evidence" value="ECO:0007669"/>
    <property type="project" value="TreeGrafter"/>
</dbReference>
<reference evidence="8 9" key="2">
    <citation type="journal article" date="2012" name="Open Biol.">
        <title>Characteristics of nucleosomes and linker DNA regions on the genome of the basidiomycete Mixia osmundae revealed by mono- and dinucleosome mapping.</title>
        <authorList>
            <person name="Nishida H."/>
            <person name="Kondo S."/>
            <person name="Matsumoto T."/>
            <person name="Suzuki Y."/>
            <person name="Yoshikawa H."/>
            <person name="Taylor T.D."/>
            <person name="Sugiyama J."/>
        </authorList>
    </citation>
    <scope>NUCLEOTIDE SEQUENCE [LARGE SCALE GENOMIC DNA]</scope>
    <source>
        <strain evidence="9">CBS 9802 / IAM 14324 / JCM 22182 / KY 12970</strain>
    </source>
</reference>
<dbReference type="SUPFAM" id="SSF50978">
    <property type="entry name" value="WD40 repeat-like"/>
    <property type="match status" value="1"/>
</dbReference>
<dbReference type="Proteomes" id="UP000009131">
    <property type="component" value="Unassembled WGS sequence"/>
</dbReference>
<dbReference type="RefSeq" id="XP_014570366.1">
    <property type="nucleotide sequence ID" value="XM_014714880.1"/>
</dbReference>
<dbReference type="InterPro" id="IPR015943">
    <property type="entry name" value="WD40/YVTN_repeat-like_dom_sf"/>
</dbReference>
<keyword evidence="3" id="KW-0677">Repeat</keyword>
<proteinExistence type="inferred from homology"/>
<keyword evidence="9" id="KW-1185">Reference proteome</keyword>
<dbReference type="Gene3D" id="2.130.10.10">
    <property type="entry name" value="YVTN repeat-like/Quinoprotein amine dehydrogenase"/>
    <property type="match status" value="1"/>
</dbReference>
<evidence type="ECO:0000256" key="6">
    <source>
        <dbReference type="ARBA" id="ARBA00040390"/>
    </source>
</evidence>
<dbReference type="GO" id="GO:0003723">
    <property type="term" value="F:RNA binding"/>
    <property type="evidence" value="ECO:0007669"/>
    <property type="project" value="TreeGrafter"/>
</dbReference>
<evidence type="ECO:0000256" key="4">
    <source>
        <dbReference type="ARBA" id="ARBA00023187"/>
    </source>
</evidence>
<dbReference type="OMA" id="DGFYGLW"/>
<comment type="similarity">
    <text evidence="5">Belongs to the WD repeat STRAP family.</text>
</comment>
<protein>
    <recommendedName>
        <fullName evidence="6">Serine-threonine kinase receptor-associated protein</fullName>
    </recommendedName>
</protein>
<evidence type="ECO:0000256" key="5">
    <source>
        <dbReference type="ARBA" id="ARBA00038394"/>
    </source>
</evidence>
<dbReference type="SMART" id="SM00320">
    <property type="entry name" value="WD40"/>
    <property type="match status" value="7"/>
</dbReference>
<dbReference type="PRINTS" id="PR00320">
    <property type="entry name" value="GPROTEINBRPT"/>
</dbReference>
<dbReference type="InParanoid" id="G7DZW1"/>
<feature type="repeat" description="WD" evidence="7">
    <location>
        <begin position="165"/>
        <end position="206"/>
    </location>
</feature>
<evidence type="ECO:0000256" key="3">
    <source>
        <dbReference type="ARBA" id="ARBA00022737"/>
    </source>
</evidence>
<reference evidence="8 9" key="1">
    <citation type="journal article" date="2011" name="J. Gen. Appl. Microbiol.">
        <title>Draft genome sequencing of the enigmatic basidiomycete Mixia osmundae.</title>
        <authorList>
            <person name="Nishida H."/>
            <person name="Nagatsuka Y."/>
            <person name="Sugiyama J."/>
        </authorList>
    </citation>
    <scope>NUCLEOTIDE SEQUENCE [LARGE SCALE GENOMIC DNA]</scope>
    <source>
        <strain evidence="9">CBS 9802 / IAM 14324 / JCM 22182 / KY 12970</strain>
    </source>
</reference>
<dbReference type="HOGENOM" id="CLU_000288_57_6_1"/>
<dbReference type="PROSITE" id="PS00678">
    <property type="entry name" value="WD_REPEATS_1"/>
    <property type="match status" value="2"/>
</dbReference>
<gene>
    <name evidence="8" type="primary">Mo02782</name>
    <name evidence="8" type="ORF">E5Q_02782</name>
</gene>
<dbReference type="GO" id="GO:0000387">
    <property type="term" value="P:spliceosomal snRNP assembly"/>
    <property type="evidence" value="ECO:0007669"/>
    <property type="project" value="TreeGrafter"/>
</dbReference>
<dbReference type="OrthoDB" id="408728at2759"/>
<keyword evidence="4" id="KW-0508">mRNA splicing</keyword>
<dbReference type="PANTHER" id="PTHR19877:SF13">
    <property type="entry name" value="SERINE-THREONINE KINASE RECEPTOR-ASSOCIATED PROTEIN"/>
    <property type="match status" value="1"/>
</dbReference>
<evidence type="ECO:0000313" key="9">
    <source>
        <dbReference type="Proteomes" id="UP000009131"/>
    </source>
</evidence>
<feature type="repeat" description="WD" evidence="7">
    <location>
        <begin position="63"/>
        <end position="104"/>
    </location>
</feature>